<dbReference type="Gene3D" id="3.40.50.20">
    <property type="match status" value="1"/>
</dbReference>
<dbReference type="SUPFAM" id="SSF56059">
    <property type="entry name" value="Glutathione synthetase ATP-binding domain-like"/>
    <property type="match status" value="1"/>
</dbReference>
<dbReference type="Gene3D" id="3.30.1490.20">
    <property type="entry name" value="ATP-grasp fold, A domain"/>
    <property type="match status" value="1"/>
</dbReference>
<gene>
    <name evidence="1" type="ORF">GCM10025865_20590</name>
</gene>
<keyword evidence="2" id="KW-1185">Reference proteome</keyword>
<organism evidence="1 2">
    <name type="scientific">Paraoerskovia sediminicola</name>
    <dbReference type="NCBI Taxonomy" id="1138587"/>
    <lineage>
        <taxon>Bacteria</taxon>
        <taxon>Bacillati</taxon>
        <taxon>Actinomycetota</taxon>
        <taxon>Actinomycetes</taxon>
        <taxon>Micrococcales</taxon>
        <taxon>Cellulomonadaceae</taxon>
        <taxon>Paraoerskovia</taxon>
    </lineage>
</organism>
<evidence type="ECO:0000313" key="2">
    <source>
        <dbReference type="Proteomes" id="UP001321475"/>
    </source>
</evidence>
<evidence type="ECO:0008006" key="3">
    <source>
        <dbReference type="Google" id="ProtNLM"/>
    </source>
</evidence>
<dbReference type="InterPro" id="IPR053191">
    <property type="entry name" value="DcsG_Biosynth_Enzyme"/>
</dbReference>
<dbReference type="PANTHER" id="PTHR39217">
    <property type="match status" value="1"/>
</dbReference>
<dbReference type="EMBL" id="AP027729">
    <property type="protein sequence ID" value="BDZ42760.1"/>
    <property type="molecule type" value="Genomic_DNA"/>
</dbReference>
<dbReference type="Proteomes" id="UP001321475">
    <property type="component" value="Chromosome"/>
</dbReference>
<protein>
    <recommendedName>
        <fullName evidence="3">ATP-grasp domain-containing protein</fullName>
    </recommendedName>
</protein>
<sequence>MGSTTGTGSRPPRVGLVVADRDVYGPHDHDTVPLRAALAELGVEAVEIEWTTTAFDPSTVDLLVVRSPWDYAGKVCAFDTWLSSAAQQVPVLNGPDLIRWNMDKRYLVELEAAGVPVIPTAYCASPGEVQDALFAARDGSVVVKPTVSAGAELTGLFLATDPAAGRLAADILDAGKQVMVQPEVASLTAGDERALFYFDGRYSHTVGKGAILARGGGFAGGTYTENPVRVEPTAGLREVAEAALREIAVRFGTPLYARLDVVDDVDLGPVLIEAEVFEPALFLADDQGDPTGAASRYAAAILARTRETGATGIPVA</sequence>
<evidence type="ECO:0000313" key="1">
    <source>
        <dbReference type="EMBL" id="BDZ42760.1"/>
    </source>
</evidence>
<name>A0ABM8G3Y4_9CELL</name>
<dbReference type="PANTHER" id="PTHR39217:SF1">
    <property type="entry name" value="GLUTATHIONE SYNTHETASE"/>
    <property type="match status" value="1"/>
</dbReference>
<dbReference type="RefSeq" id="WP_286217184.1">
    <property type="nucleotide sequence ID" value="NZ_AP027729.1"/>
</dbReference>
<reference evidence="2" key="1">
    <citation type="journal article" date="2019" name="Int. J. Syst. Evol. Microbiol.">
        <title>The Global Catalogue of Microorganisms (GCM) 10K type strain sequencing project: providing services to taxonomists for standard genome sequencing and annotation.</title>
        <authorList>
            <consortium name="The Broad Institute Genomics Platform"/>
            <consortium name="The Broad Institute Genome Sequencing Center for Infectious Disease"/>
            <person name="Wu L."/>
            <person name="Ma J."/>
        </authorList>
    </citation>
    <scope>NUCLEOTIDE SEQUENCE [LARGE SCALE GENOMIC DNA]</scope>
    <source>
        <strain evidence="2">NBRC 108565</strain>
    </source>
</reference>
<dbReference type="InterPro" id="IPR013815">
    <property type="entry name" value="ATP_grasp_subdomain_1"/>
</dbReference>
<dbReference type="Gene3D" id="3.30.470.20">
    <property type="entry name" value="ATP-grasp fold, B domain"/>
    <property type="match status" value="1"/>
</dbReference>
<accession>A0ABM8G3Y4</accession>
<proteinExistence type="predicted"/>